<evidence type="ECO:0000256" key="2">
    <source>
        <dbReference type="ARBA" id="ARBA00023002"/>
    </source>
</evidence>
<comment type="similarity">
    <text evidence="1">Belongs to the DadA oxidoreductase family.</text>
</comment>
<evidence type="ECO:0000256" key="1">
    <source>
        <dbReference type="ARBA" id="ARBA00009410"/>
    </source>
</evidence>
<dbReference type="PANTHER" id="PTHR13847">
    <property type="entry name" value="SARCOSINE DEHYDROGENASE-RELATED"/>
    <property type="match status" value="1"/>
</dbReference>
<reference evidence="4 5" key="1">
    <citation type="submission" date="2021-01" db="EMBL/GenBank/DDBJ databases">
        <title>Biogeographic distribution of Paracoccus.</title>
        <authorList>
            <person name="Hollensteiner J."/>
            <person name="Leineberger J."/>
            <person name="Brinkhoff T."/>
            <person name="Daniel R."/>
        </authorList>
    </citation>
    <scope>NUCLEOTIDE SEQUENCE [LARGE SCALE GENOMIC DNA]</scope>
    <source>
        <strain evidence="4 5">KCTC 22803</strain>
    </source>
</reference>
<dbReference type="Gene3D" id="3.50.50.60">
    <property type="entry name" value="FAD/NAD(P)-binding domain"/>
    <property type="match status" value="2"/>
</dbReference>
<evidence type="ECO:0000313" key="4">
    <source>
        <dbReference type="EMBL" id="WCR09096.1"/>
    </source>
</evidence>
<evidence type="ECO:0000313" key="5">
    <source>
        <dbReference type="Proteomes" id="UP001219349"/>
    </source>
</evidence>
<protein>
    <submittedName>
        <fullName evidence="4">FAD-binding oxidoreductase</fullName>
    </submittedName>
</protein>
<dbReference type="InterPro" id="IPR036188">
    <property type="entry name" value="FAD/NAD-bd_sf"/>
</dbReference>
<feature type="domain" description="FAD dependent oxidoreductase" evidence="3">
    <location>
        <begin position="18"/>
        <end position="409"/>
    </location>
</feature>
<dbReference type="PANTHER" id="PTHR13847:SF280">
    <property type="entry name" value="D-AMINO ACID DEHYDROGENASE"/>
    <property type="match status" value="1"/>
</dbReference>
<gene>
    <name evidence="4" type="ORF">JHX87_15065</name>
</gene>
<dbReference type="InterPro" id="IPR006076">
    <property type="entry name" value="FAD-dep_OxRdtase"/>
</dbReference>
<keyword evidence="2" id="KW-0560">Oxidoreductase</keyword>
<organism evidence="4 5">
    <name type="scientific">Paracoccus fistulariae</name>
    <dbReference type="NCBI Taxonomy" id="658446"/>
    <lineage>
        <taxon>Bacteria</taxon>
        <taxon>Pseudomonadati</taxon>
        <taxon>Pseudomonadota</taxon>
        <taxon>Alphaproteobacteria</taxon>
        <taxon>Rhodobacterales</taxon>
        <taxon>Paracoccaceae</taxon>
        <taxon>Paracoccus</taxon>
    </lineage>
</organism>
<evidence type="ECO:0000259" key="3">
    <source>
        <dbReference type="Pfam" id="PF01266"/>
    </source>
</evidence>
<dbReference type="Proteomes" id="UP001219349">
    <property type="component" value="Chromosome"/>
</dbReference>
<dbReference type="EMBL" id="CP067136">
    <property type="protein sequence ID" value="WCR09096.1"/>
    <property type="molecule type" value="Genomic_DNA"/>
</dbReference>
<keyword evidence="5" id="KW-1185">Reference proteome</keyword>
<dbReference type="Gene3D" id="3.30.9.10">
    <property type="entry name" value="D-Amino Acid Oxidase, subunit A, domain 2"/>
    <property type="match status" value="2"/>
</dbReference>
<proteinExistence type="inferred from homology"/>
<sequence>MPPGTPPQFRDSLPEACDVVVIGGGIAGVSAALYLARDGLDVVLCEKGVIAGEQSSRNWGWIRAQGRDEAEIPIMLTARALWKSLAQELGPELGLTTCGVSYLAMDQADLARFEGWLPVARRHGLDSRVIGGKALADLLPHQAGWAGALVTPSDMRAEPVWAVPAMARLAAAEGVRIRENCAVRGLDLQAGSVTGVLTEDGPIRAPRVLLAGGAWSGLFAGNLGLSLPQLSARATVAATAPMPDFWSGAAVDANIAFRRRADGGYTLAPGTAHDFWIGPAAFRHLRHYMPQLRRDLSQTRLQWHAPRGYPDGWRTPRRWAGDEPSPFERMRLLNPDPNPARLRKIQDDFAAAFPQIGRPALRAAWAGMIDTMPDQVPVLDETPIAGFFVATGLSGHGFGIGPGVGHVMSRIMQGKDPGHDLTRFRFLRFQDGSPIRLGPDL</sequence>
<dbReference type="SUPFAM" id="SSF51905">
    <property type="entry name" value="FAD/NAD(P)-binding domain"/>
    <property type="match status" value="1"/>
</dbReference>
<name>A0ABY7SSJ3_9RHOB</name>
<accession>A0ABY7SSJ3</accession>
<dbReference type="Pfam" id="PF01266">
    <property type="entry name" value="DAO"/>
    <property type="match status" value="1"/>
</dbReference>